<organism evidence="4 5">
    <name type="scientific">Actinoallomurus acaciae</name>
    <dbReference type="NCBI Taxonomy" id="502577"/>
    <lineage>
        <taxon>Bacteria</taxon>
        <taxon>Bacillati</taxon>
        <taxon>Actinomycetota</taxon>
        <taxon>Actinomycetes</taxon>
        <taxon>Streptosporangiales</taxon>
        <taxon>Thermomonosporaceae</taxon>
        <taxon>Actinoallomurus</taxon>
    </lineage>
</organism>
<dbReference type="EMBL" id="JBHLZP010000207">
    <property type="protein sequence ID" value="MFB9835526.1"/>
    <property type="molecule type" value="Genomic_DNA"/>
</dbReference>
<sequence>MNYRTLASLALAGGAALASLTALGPPAAAAPFDPCSAISQGRLRYPTGSAQHLVVAVSSDYDSNHVVVTECAKKGRSWAKLTETEGRAGVNGFARPGQKREGDGKSPTGSFTFTQAFGMGDPGTRLPYRTLRDSGDCWGATPGESHYNDYYSGTCHPADEDLSTIMQLGSYRQAVVIDYNRPRPVPGHGSAIFFHVGGKTPTAGCVSIDETRLRGIMRTLVSGDRIIMGPRSELFRGQV</sequence>
<feature type="domain" description="L,D-TPase catalytic" evidence="3">
    <location>
        <begin position="97"/>
        <end position="227"/>
    </location>
</feature>
<name>A0ABV5YKF5_9ACTN</name>
<feature type="signal peptide" evidence="2">
    <location>
        <begin position="1"/>
        <end position="29"/>
    </location>
</feature>
<evidence type="ECO:0000313" key="4">
    <source>
        <dbReference type="EMBL" id="MFB9835526.1"/>
    </source>
</evidence>
<evidence type="ECO:0000313" key="5">
    <source>
        <dbReference type="Proteomes" id="UP001589627"/>
    </source>
</evidence>
<feature type="chain" id="PRO_5045769229" evidence="2">
    <location>
        <begin position="30"/>
        <end position="239"/>
    </location>
</feature>
<dbReference type="PANTHER" id="PTHR38589">
    <property type="entry name" value="BLR0621 PROTEIN"/>
    <property type="match status" value="1"/>
</dbReference>
<proteinExistence type="predicted"/>
<keyword evidence="5" id="KW-1185">Reference proteome</keyword>
<dbReference type="InterPro" id="IPR005490">
    <property type="entry name" value="LD_TPept_cat_dom"/>
</dbReference>
<dbReference type="PANTHER" id="PTHR38589:SF1">
    <property type="entry name" value="BLR0621 PROTEIN"/>
    <property type="match status" value="1"/>
</dbReference>
<comment type="caution">
    <text evidence="4">The sequence shown here is derived from an EMBL/GenBank/DDBJ whole genome shotgun (WGS) entry which is preliminary data.</text>
</comment>
<dbReference type="Proteomes" id="UP001589627">
    <property type="component" value="Unassembled WGS sequence"/>
</dbReference>
<accession>A0ABV5YKF5</accession>
<dbReference type="RefSeq" id="WP_378207199.1">
    <property type="nucleotide sequence ID" value="NZ_JBHLZP010000207.1"/>
</dbReference>
<keyword evidence="2" id="KW-0732">Signal</keyword>
<evidence type="ECO:0000256" key="2">
    <source>
        <dbReference type="SAM" id="SignalP"/>
    </source>
</evidence>
<reference evidence="4 5" key="1">
    <citation type="submission" date="2024-09" db="EMBL/GenBank/DDBJ databases">
        <authorList>
            <person name="Sun Q."/>
            <person name="Mori K."/>
        </authorList>
    </citation>
    <scope>NUCLEOTIDE SEQUENCE [LARGE SCALE GENOMIC DNA]</scope>
    <source>
        <strain evidence="4 5">TBRC 0563</strain>
    </source>
</reference>
<dbReference type="Pfam" id="PF03734">
    <property type="entry name" value="YkuD"/>
    <property type="match status" value="1"/>
</dbReference>
<evidence type="ECO:0000256" key="1">
    <source>
        <dbReference type="SAM" id="MobiDB-lite"/>
    </source>
</evidence>
<protein>
    <submittedName>
        <fullName evidence="4">L,D-transpeptidase family protein</fullName>
    </submittedName>
</protein>
<feature type="region of interest" description="Disordered" evidence="1">
    <location>
        <begin position="89"/>
        <end position="108"/>
    </location>
</feature>
<gene>
    <name evidence="4" type="ORF">ACFFNX_25425</name>
</gene>
<evidence type="ECO:0000259" key="3">
    <source>
        <dbReference type="Pfam" id="PF03734"/>
    </source>
</evidence>